<comment type="function">
    <text evidence="5">Small GTPase required for proper localization of RNA polymerase II and III (RNAPII and RNAPIII). May act at an RNAP assembly step prior to nuclear import.</text>
</comment>
<dbReference type="Proteomes" id="UP001300502">
    <property type="component" value="Unassembled WGS sequence"/>
</dbReference>
<evidence type="ECO:0000256" key="1">
    <source>
        <dbReference type="ARBA" id="ARBA00005290"/>
    </source>
</evidence>
<evidence type="ECO:0000313" key="7">
    <source>
        <dbReference type="Proteomes" id="UP001300502"/>
    </source>
</evidence>
<dbReference type="GO" id="GO:0003924">
    <property type="term" value="F:GTPase activity"/>
    <property type="evidence" value="ECO:0007669"/>
    <property type="project" value="TreeGrafter"/>
</dbReference>
<evidence type="ECO:0000256" key="3">
    <source>
        <dbReference type="ARBA" id="ARBA00022801"/>
    </source>
</evidence>
<dbReference type="AlphaFoldDB" id="A0AAV9I2V8"/>
<dbReference type="InterPro" id="IPR027417">
    <property type="entry name" value="P-loop_NTPase"/>
</dbReference>
<dbReference type="PANTHER" id="PTHR21231">
    <property type="entry name" value="XPA-BINDING PROTEIN 1-RELATED"/>
    <property type="match status" value="1"/>
</dbReference>
<evidence type="ECO:0000256" key="2">
    <source>
        <dbReference type="ARBA" id="ARBA00022741"/>
    </source>
</evidence>
<keyword evidence="4 5" id="KW-0342">GTP-binding</keyword>
<keyword evidence="2 5" id="KW-0547">Nucleotide-binding</keyword>
<dbReference type="EMBL" id="JANCYU010000006">
    <property type="protein sequence ID" value="KAK4522506.1"/>
    <property type="molecule type" value="Genomic_DNA"/>
</dbReference>
<comment type="subunit">
    <text evidence="5">Binds to RNA polymerase II (RNAPII).</text>
</comment>
<dbReference type="GO" id="GO:0005737">
    <property type="term" value="C:cytoplasm"/>
    <property type="evidence" value="ECO:0007669"/>
    <property type="project" value="TreeGrafter"/>
</dbReference>
<evidence type="ECO:0000256" key="4">
    <source>
        <dbReference type="ARBA" id="ARBA00023134"/>
    </source>
</evidence>
<proteinExistence type="inferred from homology"/>
<protein>
    <recommendedName>
        <fullName evidence="5">GPN-loop GTPase 2</fullName>
    </recommendedName>
</protein>
<dbReference type="InterPro" id="IPR004130">
    <property type="entry name" value="Gpn"/>
</dbReference>
<comment type="caution">
    <text evidence="6">The sequence shown here is derived from an EMBL/GenBank/DDBJ whole genome shotgun (WGS) entry which is preliminary data.</text>
</comment>
<dbReference type="Gene3D" id="3.40.50.300">
    <property type="entry name" value="P-loop containing nucleotide triphosphate hydrolases"/>
    <property type="match status" value="1"/>
</dbReference>
<sequence>MPLFAQFVIGPPGSGKSTYCAAVQSLLVNSHRPVTLVNFDPAAEFVPYKADIDIRELVNFQKICESEACGPNGALLGCFRVLEDNFSWLTERLPTTENPYLIIDFPGQIELYLSCESIHKLIHRLQTTLDLRAVILNLVDCGRCLDSSSFLSSCLTSLSLLVNLSLPFLNILTKADIYRDSDQFEIDLEEMLSCENLETLMVWNEASKFSALHNAICGLLEDFQLIRYELLSVKDPQLLAAVIREADHACGYLLR</sequence>
<reference evidence="6 7" key="1">
    <citation type="submission" date="2022-07" db="EMBL/GenBank/DDBJ databases">
        <title>Genome-wide signatures of adaptation to extreme environments.</title>
        <authorList>
            <person name="Cho C.H."/>
            <person name="Yoon H.S."/>
        </authorList>
    </citation>
    <scope>NUCLEOTIDE SEQUENCE [LARGE SCALE GENOMIC DNA]</scope>
    <source>
        <strain evidence="6 7">108.79 E11</strain>
    </source>
</reference>
<accession>A0AAV9I2V8</accession>
<evidence type="ECO:0000313" key="6">
    <source>
        <dbReference type="EMBL" id="KAK4522506.1"/>
    </source>
</evidence>
<keyword evidence="7" id="KW-1185">Reference proteome</keyword>
<dbReference type="GO" id="GO:0005525">
    <property type="term" value="F:GTP binding"/>
    <property type="evidence" value="ECO:0007669"/>
    <property type="project" value="UniProtKB-KW"/>
</dbReference>
<dbReference type="PANTHER" id="PTHR21231:SF3">
    <property type="entry name" value="GPN-LOOP GTPASE 2"/>
    <property type="match status" value="1"/>
</dbReference>
<dbReference type="Pfam" id="PF03029">
    <property type="entry name" value="ATP_bind_1"/>
    <property type="match status" value="1"/>
</dbReference>
<keyword evidence="3 5" id="KW-0378">Hydrolase</keyword>
<dbReference type="SUPFAM" id="SSF52540">
    <property type="entry name" value="P-loop containing nucleoside triphosphate hydrolases"/>
    <property type="match status" value="1"/>
</dbReference>
<evidence type="ECO:0000256" key="5">
    <source>
        <dbReference type="RuleBase" id="RU365059"/>
    </source>
</evidence>
<gene>
    <name evidence="6" type="ORF">GAYE_PCTG10G0396</name>
</gene>
<organism evidence="6 7">
    <name type="scientific">Galdieria yellowstonensis</name>
    <dbReference type="NCBI Taxonomy" id="3028027"/>
    <lineage>
        <taxon>Eukaryota</taxon>
        <taxon>Rhodophyta</taxon>
        <taxon>Bangiophyceae</taxon>
        <taxon>Galdieriales</taxon>
        <taxon>Galdieriaceae</taxon>
        <taxon>Galdieria</taxon>
    </lineage>
</organism>
<name>A0AAV9I2V8_9RHOD</name>
<comment type="similarity">
    <text evidence="1 5">Belongs to the GPN-loop GTPase family.</text>
</comment>